<sequence>MLVFTNGLVSFQCHKSIRRQDVALEAFSHSESNNVVIQTLLRADWGFDYRVSSGVDFGVRTPNMFYNDCLTAFSLRKLTFESDRLPAFLGIANLIASQIGTGIFMGFPIATFDLTMLWRSYDHDATISCSKRHWTRDSVEPPTWCWAAWTGKKTTLNVVADDDTEGTWGIAAYEKEFFHHTWIVWYHEVHKKTDKKNNDTDDQNTKKAEVFLRPLKELGTDSSRDVIETFPQETHSNCSHSAAVHHFDILGSQSHLNPGVPHYTPPTRNTFRRYCGDSVFVAPLCHQYPALLPNPAGQDALHFYTLCGTFEFALCQALCRRPGLREQSTRLFAFRDKYGVPCGVFDMESSQGHGAGHNFPPHLLGKQDVIAISEDRSHRNRLDYWVGETTYLDNLRRKTEIECPPSGRSWPLFTVMVVEWKDGVAYRKAPYIGRICQVAFEASLKGAEWRHVVL</sequence>
<evidence type="ECO:0000313" key="1">
    <source>
        <dbReference type="EMBL" id="KAK3401462.1"/>
    </source>
</evidence>
<dbReference type="PANTHER" id="PTHR33112">
    <property type="entry name" value="DOMAIN PROTEIN, PUTATIVE-RELATED"/>
    <property type="match status" value="1"/>
</dbReference>
<gene>
    <name evidence="1" type="ORF">B0T20DRAFT_401817</name>
</gene>
<comment type="caution">
    <text evidence="1">The sequence shown here is derived from an EMBL/GenBank/DDBJ whole genome shotgun (WGS) entry which is preliminary data.</text>
</comment>
<reference evidence="1" key="1">
    <citation type="journal article" date="2023" name="Mol. Phylogenet. Evol.">
        <title>Genome-scale phylogeny and comparative genomics of the fungal order Sordariales.</title>
        <authorList>
            <person name="Hensen N."/>
            <person name="Bonometti L."/>
            <person name="Westerberg I."/>
            <person name="Brannstrom I.O."/>
            <person name="Guillou S."/>
            <person name="Cros-Aarteil S."/>
            <person name="Calhoun S."/>
            <person name="Haridas S."/>
            <person name="Kuo A."/>
            <person name="Mondo S."/>
            <person name="Pangilinan J."/>
            <person name="Riley R."/>
            <person name="LaButti K."/>
            <person name="Andreopoulos B."/>
            <person name="Lipzen A."/>
            <person name="Chen C."/>
            <person name="Yan M."/>
            <person name="Daum C."/>
            <person name="Ng V."/>
            <person name="Clum A."/>
            <person name="Steindorff A."/>
            <person name="Ohm R.A."/>
            <person name="Martin F."/>
            <person name="Silar P."/>
            <person name="Natvig D.O."/>
            <person name="Lalanne C."/>
            <person name="Gautier V."/>
            <person name="Ament-Velasquez S.L."/>
            <person name="Kruys A."/>
            <person name="Hutchinson M.I."/>
            <person name="Powell A.J."/>
            <person name="Barry K."/>
            <person name="Miller A.N."/>
            <person name="Grigoriev I.V."/>
            <person name="Debuchy R."/>
            <person name="Gladieux P."/>
            <person name="Hiltunen Thoren M."/>
            <person name="Johannesson H."/>
        </authorList>
    </citation>
    <scope>NUCLEOTIDE SEQUENCE</scope>
    <source>
        <strain evidence="1">FGSC 1904</strain>
    </source>
</reference>
<accession>A0AAE0PKE1</accession>
<evidence type="ECO:0000313" key="2">
    <source>
        <dbReference type="Proteomes" id="UP001281003"/>
    </source>
</evidence>
<feature type="non-terminal residue" evidence="1">
    <location>
        <position position="454"/>
    </location>
</feature>
<organism evidence="1 2">
    <name type="scientific">Sordaria brevicollis</name>
    <dbReference type="NCBI Taxonomy" id="83679"/>
    <lineage>
        <taxon>Eukaryota</taxon>
        <taxon>Fungi</taxon>
        <taxon>Dikarya</taxon>
        <taxon>Ascomycota</taxon>
        <taxon>Pezizomycotina</taxon>
        <taxon>Sordariomycetes</taxon>
        <taxon>Sordariomycetidae</taxon>
        <taxon>Sordariales</taxon>
        <taxon>Sordariaceae</taxon>
        <taxon>Sordaria</taxon>
    </lineage>
</organism>
<keyword evidence="2" id="KW-1185">Reference proteome</keyword>
<proteinExistence type="predicted"/>
<name>A0AAE0PKE1_SORBR</name>
<dbReference type="Proteomes" id="UP001281003">
    <property type="component" value="Unassembled WGS sequence"/>
</dbReference>
<dbReference type="AlphaFoldDB" id="A0AAE0PKE1"/>
<protein>
    <submittedName>
        <fullName evidence="1">Uncharacterized protein</fullName>
    </submittedName>
</protein>
<reference evidence="1" key="2">
    <citation type="submission" date="2023-07" db="EMBL/GenBank/DDBJ databases">
        <authorList>
            <consortium name="Lawrence Berkeley National Laboratory"/>
            <person name="Haridas S."/>
            <person name="Hensen N."/>
            <person name="Bonometti L."/>
            <person name="Westerberg I."/>
            <person name="Brannstrom I.O."/>
            <person name="Guillou S."/>
            <person name="Cros-Aarteil S."/>
            <person name="Calhoun S."/>
            <person name="Kuo A."/>
            <person name="Mondo S."/>
            <person name="Pangilinan J."/>
            <person name="Riley R."/>
            <person name="LaButti K."/>
            <person name="Andreopoulos B."/>
            <person name="Lipzen A."/>
            <person name="Chen C."/>
            <person name="Yanf M."/>
            <person name="Daum C."/>
            <person name="Ng V."/>
            <person name="Clum A."/>
            <person name="Steindorff A."/>
            <person name="Ohm R."/>
            <person name="Martin F."/>
            <person name="Silar P."/>
            <person name="Natvig D."/>
            <person name="Lalanne C."/>
            <person name="Gautier V."/>
            <person name="Ament-velasquez S.L."/>
            <person name="Kruys A."/>
            <person name="Hutchinson M.I."/>
            <person name="Powell A.J."/>
            <person name="Barry K."/>
            <person name="Miller A.N."/>
            <person name="Grigoriev I.V."/>
            <person name="Debuchy R."/>
            <person name="Gladieux P."/>
            <person name="Thoren M.H."/>
            <person name="Johannesson H."/>
        </authorList>
    </citation>
    <scope>NUCLEOTIDE SEQUENCE</scope>
    <source>
        <strain evidence="1">FGSC 1904</strain>
    </source>
</reference>
<dbReference type="EMBL" id="JAUTDP010000002">
    <property type="protein sequence ID" value="KAK3401462.1"/>
    <property type="molecule type" value="Genomic_DNA"/>
</dbReference>
<dbReference type="PANTHER" id="PTHR33112:SF16">
    <property type="entry name" value="HETEROKARYON INCOMPATIBILITY DOMAIN-CONTAINING PROTEIN"/>
    <property type="match status" value="1"/>
</dbReference>